<evidence type="ECO:0000313" key="2">
    <source>
        <dbReference type="Proteomes" id="UP001153636"/>
    </source>
</evidence>
<sequence length="166" mass="19131">MSIIKQNSYTEVPDDWRKVLRNTPFTVIDCGVDVTFQNWTDHLSSLYPKKCPFPTRPIRMLKFSATGRDLVFYKQSFFGMYTSSALQGNRKPQRKNTKNSSAPVKPLENLYRGKLPIKAAKHRDLLHLCQFLESSEATIFYQNLTSDKVLNGESDEEFADDPPMDE</sequence>
<dbReference type="AlphaFoldDB" id="A0A9P0D8T6"/>
<evidence type="ECO:0000313" key="1">
    <source>
        <dbReference type="EMBL" id="CAH1113696.1"/>
    </source>
</evidence>
<dbReference type="EMBL" id="OV651819">
    <property type="protein sequence ID" value="CAH1113696.1"/>
    <property type="molecule type" value="Genomic_DNA"/>
</dbReference>
<accession>A0A9P0D8T6</accession>
<name>A0A9P0D8T6_9CUCU</name>
<proteinExistence type="predicted"/>
<gene>
    <name evidence="1" type="ORF">PSYICH_LOCUS13883</name>
</gene>
<keyword evidence="2" id="KW-1185">Reference proteome</keyword>
<reference evidence="1" key="1">
    <citation type="submission" date="2022-01" db="EMBL/GenBank/DDBJ databases">
        <authorList>
            <person name="King R."/>
        </authorList>
    </citation>
    <scope>NUCLEOTIDE SEQUENCE</scope>
</reference>
<dbReference type="Proteomes" id="UP001153636">
    <property type="component" value="Chromosome 7"/>
</dbReference>
<protein>
    <submittedName>
        <fullName evidence="1">Uncharacterized protein</fullName>
    </submittedName>
</protein>
<dbReference type="OrthoDB" id="6755725at2759"/>
<organism evidence="1 2">
    <name type="scientific">Psylliodes chrysocephalus</name>
    <dbReference type="NCBI Taxonomy" id="3402493"/>
    <lineage>
        <taxon>Eukaryota</taxon>
        <taxon>Metazoa</taxon>
        <taxon>Ecdysozoa</taxon>
        <taxon>Arthropoda</taxon>
        <taxon>Hexapoda</taxon>
        <taxon>Insecta</taxon>
        <taxon>Pterygota</taxon>
        <taxon>Neoptera</taxon>
        <taxon>Endopterygota</taxon>
        <taxon>Coleoptera</taxon>
        <taxon>Polyphaga</taxon>
        <taxon>Cucujiformia</taxon>
        <taxon>Chrysomeloidea</taxon>
        <taxon>Chrysomelidae</taxon>
        <taxon>Galerucinae</taxon>
        <taxon>Alticini</taxon>
        <taxon>Psylliodes</taxon>
    </lineage>
</organism>